<keyword evidence="3" id="KW-1185">Reference proteome</keyword>
<evidence type="ECO:0000313" key="1">
    <source>
        <dbReference type="EMBL" id="KFD49216.1"/>
    </source>
</evidence>
<proteinExistence type="predicted"/>
<gene>
    <name evidence="1" type="ORF">M513_09938</name>
    <name evidence="2" type="ORF">M514_09938</name>
</gene>
<accession>A0A085LW70</accession>
<name>A0A085LW70_9BILA</name>
<dbReference type="Proteomes" id="UP000030764">
    <property type="component" value="Unassembled WGS sequence"/>
</dbReference>
<protein>
    <submittedName>
        <fullName evidence="1">Uncharacterized protein</fullName>
    </submittedName>
</protein>
<organism evidence="1 3">
    <name type="scientific">Trichuris suis</name>
    <name type="common">pig whipworm</name>
    <dbReference type="NCBI Taxonomy" id="68888"/>
    <lineage>
        <taxon>Eukaryota</taxon>
        <taxon>Metazoa</taxon>
        <taxon>Ecdysozoa</taxon>
        <taxon>Nematoda</taxon>
        <taxon>Enoplea</taxon>
        <taxon>Dorylaimia</taxon>
        <taxon>Trichinellida</taxon>
        <taxon>Trichuridae</taxon>
        <taxon>Trichuris</taxon>
    </lineage>
</organism>
<reference evidence="1 3" key="1">
    <citation type="journal article" date="2014" name="Nat. Genet.">
        <title>Genome and transcriptome of the porcine whipworm Trichuris suis.</title>
        <authorList>
            <person name="Jex A.R."/>
            <person name="Nejsum P."/>
            <person name="Schwarz E.M."/>
            <person name="Hu L."/>
            <person name="Young N.D."/>
            <person name="Hall R.S."/>
            <person name="Korhonen P.K."/>
            <person name="Liao S."/>
            <person name="Thamsborg S."/>
            <person name="Xia J."/>
            <person name="Xu P."/>
            <person name="Wang S."/>
            <person name="Scheerlinck J.P."/>
            <person name="Hofmann A."/>
            <person name="Sternberg P.W."/>
            <person name="Wang J."/>
            <person name="Gasser R.B."/>
        </authorList>
    </citation>
    <scope>NUCLEOTIDE SEQUENCE [LARGE SCALE GENOMIC DNA]</scope>
    <source>
        <strain evidence="2">DCEP-RM93F</strain>
        <strain evidence="1">DCEP-RM93M</strain>
    </source>
</reference>
<dbReference type="EMBL" id="KL363276">
    <property type="protein sequence ID" value="KFD49216.1"/>
    <property type="molecule type" value="Genomic_DNA"/>
</dbReference>
<evidence type="ECO:0000313" key="2">
    <source>
        <dbReference type="EMBL" id="KFD64304.1"/>
    </source>
</evidence>
<dbReference type="EMBL" id="KL367557">
    <property type="protein sequence ID" value="KFD64304.1"/>
    <property type="molecule type" value="Genomic_DNA"/>
</dbReference>
<dbReference type="Proteomes" id="UP000030758">
    <property type="component" value="Unassembled WGS sequence"/>
</dbReference>
<sequence>MWGRVGNLERFLFSLAFGDRCCNPGICGGIRYCGRCLCASQASSFRSLNSPRVQRPVYSRCQEWHFLSCLTLWVAQSGYRKYFRWPPPFSEKTAH</sequence>
<evidence type="ECO:0000313" key="3">
    <source>
        <dbReference type="Proteomes" id="UP000030764"/>
    </source>
</evidence>
<dbReference type="AlphaFoldDB" id="A0A085LW70"/>